<dbReference type="InterPro" id="IPR003325">
    <property type="entry name" value="TerD"/>
</dbReference>
<organism evidence="2 3">
    <name type="scientific">Nocardia mexicana</name>
    <dbReference type="NCBI Taxonomy" id="279262"/>
    <lineage>
        <taxon>Bacteria</taxon>
        <taxon>Bacillati</taxon>
        <taxon>Actinomycetota</taxon>
        <taxon>Actinomycetes</taxon>
        <taxon>Mycobacteriales</taxon>
        <taxon>Nocardiaceae</taxon>
        <taxon>Nocardia</taxon>
    </lineage>
</organism>
<dbReference type="CDD" id="cd06974">
    <property type="entry name" value="TerD_like"/>
    <property type="match status" value="1"/>
</dbReference>
<feature type="domain" description="TerD" evidence="1">
    <location>
        <begin position="12"/>
        <end position="172"/>
    </location>
</feature>
<dbReference type="Proteomes" id="UP000255355">
    <property type="component" value="Unassembled WGS sequence"/>
</dbReference>
<comment type="caution">
    <text evidence="2">The sequence shown here is derived from an EMBL/GenBank/DDBJ whole genome shotgun (WGS) entry which is preliminary data.</text>
</comment>
<proteinExistence type="predicted"/>
<reference evidence="2 3" key="1">
    <citation type="submission" date="2018-07" db="EMBL/GenBank/DDBJ databases">
        <title>Genomic Encyclopedia of Type Strains, Phase IV (KMG-IV): sequencing the most valuable type-strain genomes for metagenomic binning, comparative biology and taxonomic classification.</title>
        <authorList>
            <person name="Goeker M."/>
        </authorList>
    </citation>
    <scope>NUCLEOTIDE SEQUENCE [LARGE SCALE GENOMIC DNA]</scope>
    <source>
        <strain evidence="2 3">DSM 44952</strain>
    </source>
</reference>
<protein>
    <submittedName>
        <fullName evidence="2">Tellurium resistance protein TerZ</fullName>
    </submittedName>
</protein>
<dbReference type="AlphaFoldDB" id="A0A370HCB0"/>
<gene>
    <name evidence="2" type="ORF">DFR68_102704</name>
</gene>
<dbReference type="PANTHER" id="PTHR32097:SF17">
    <property type="entry name" value="CAMP-BINDING PROTEIN 1-RELATED"/>
    <property type="match status" value="1"/>
</dbReference>
<evidence type="ECO:0000313" key="2">
    <source>
        <dbReference type="EMBL" id="RDI54576.1"/>
    </source>
</evidence>
<sequence length="188" mass="20756">MLIPLHRSSGAPIDHIVMGLGWDPTHPRQRKSWWWWFGGGKTEIDLNSAALLFTGDQLVDVVYHERLGTDDGSVRHHGDSVTGEGPGDDEVISVDFTRLPEQVTTIVLLVTCYSGQTFEGIERAYCRLLDDEAGIEITRYRLPAGPYSGLVMGVLERGASGWQFRQVAEGITAAHPVDAVPLLGKYLR</sequence>
<dbReference type="PANTHER" id="PTHR32097">
    <property type="entry name" value="CAMP-BINDING PROTEIN 1-RELATED"/>
    <property type="match status" value="1"/>
</dbReference>
<dbReference type="Gene3D" id="2.60.60.30">
    <property type="entry name" value="sav2460 like domains"/>
    <property type="match status" value="1"/>
</dbReference>
<dbReference type="RefSeq" id="WP_246010826.1">
    <property type="nucleotide sequence ID" value="NZ_QQAZ01000002.1"/>
</dbReference>
<dbReference type="Pfam" id="PF02342">
    <property type="entry name" value="TerD"/>
    <property type="match status" value="1"/>
</dbReference>
<dbReference type="STRING" id="1210089.GCA_001613165_03906"/>
<accession>A0A370HCB0</accession>
<dbReference type="EMBL" id="QQAZ01000002">
    <property type="protein sequence ID" value="RDI54576.1"/>
    <property type="molecule type" value="Genomic_DNA"/>
</dbReference>
<name>A0A370HCB0_9NOCA</name>
<evidence type="ECO:0000313" key="3">
    <source>
        <dbReference type="Proteomes" id="UP000255355"/>
    </source>
</evidence>
<evidence type="ECO:0000259" key="1">
    <source>
        <dbReference type="Pfam" id="PF02342"/>
    </source>
</evidence>
<dbReference type="InterPro" id="IPR051324">
    <property type="entry name" value="Stress/Tellurium_Resist"/>
</dbReference>
<keyword evidence="3" id="KW-1185">Reference proteome</keyword>